<gene>
    <name evidence="2" type="ORF">ACFFX0_08040</name>
</gene>
<proteinExistence type="predicted"/>
<evidence type="ECO:0000313" key="3">
    <source>
        <dbReference type="Proteomes" id="UP001589575"/>
    </source>
</evidence>
<feature type="compositionally biased region" description="Basic and acidic residues" evidence="1">
    <location>
        <begin position="27"/>
        <end position="39"/>
    </location>
</feature>
<feature type="region of interest" description="Disordered" evidence="1">
    <location>
        <begin position="1"/>
        <end position="71"/>
    </location>
</feature>
<evidence type="ECO:0000313" key="2">
    <source>
        <dbReference type="EMBL" id="MFB9071146.1"/>
    </source>
</evidence>
<evidence type="ECO:0000256" key="1">
    <source>
        <dbReference type="SAM" id="MobiDB-lite"/>
    </source>
</evidence>
<accession>A0ABV5FWU7</accession>
<sequence>MGQAGAGPLGGRARGWWRQPRVVRPGVPDRDRAGLRGDPRGPATLVGQVLRGRAAAHVSAGPGRRQPGSRP</sequence>
<feature type="compositionally biased region" description="Gly residues" evidence="1">
    <location>
        <begin position="1"/>
        <end position="13"/>
    </location>
</feature>
<dbReference type="EMBL" id="JBHMFI010000001">
    <property type="protein sequence ID" value="MFB9071146.1"/>
    <property type="molecule type" value="Genomic_DNA"/>
</dbReference>
<reference evidence="2 3" key="1">
    <citation type="submission" date="2024-09" db="EMBL/GenBank/DDBJ databases">
        <authorList>
            <person name="Sun Q."/>
            <person name="Mori K."/>
        </authorList>
    </citation>
    <scope>NUCLEOTIDE SEQUENCE [LARGE SCALE GENOMIC DNA]</scope>
    <source>
        <strain evidence="2 3">CCM 7609</strain>
    </source>
</reference>
<organism evidence="2 3">
    <name type="scientific">Citricoccus parietis</name>
    <dbReference type="NCBI Taxonomy" id="592307"/>
    <lineage>
        <taxon>Bacteria</taxon>
        <taxon>Bacillati</taxon>
        <taxon>Actinomycetota</taxon>
        <taxon>Actinomycetes</taxon>
        <taxon>Micrococcales</taxon>
        <taxon>Micrococcaceae</taxon>
        <taxon>Citricoccus</taxon>
    </lineage>
</organism>
<feature type="compositionally biased region" description="Low complexity" evidence="1">
    <location>
        <begin position="14"/>
        <end position="26"/>
    </location>
</feature>
<comment type="caution">
    <text evidence="2">The sequence shown here is derived from an EMBL/GenBank/DDBJ whole genome shotgun (WGS) entry which is preliminary data.</text>
</comment>
<dbReference type="Proteomes" id="UP001589575">
    <property type="component" value="Unassembled WGS sequence"/>
</dbReference>
<protein>
    <submittedName>
        <fullName evidence="2">Uncharacterized protein</fullName>
    </submittedName>
</protein>
<keyword evidence="3" id="KW-1185">Reference proteome</keyword>
<name>A0ABV5FWU7_9MICC</name>